<feature type="region of interest" description="Disordered" evidence="1">
    <location>
        <begin position="268"/>
        <end position="292"/>
    </location>
</feature>
<dbReference type="Proteomes" id="UP000193240">
    <property type="component" value="Unassembled WGS sequence"/>
</dbReference>
<protein>
    <recommendedName>
        <fullName evidence="4">5-formyltetrahydrofolate cyclo-ligase</fullName>
    </recommendedName>
</protein>
<dbReference type="GO" id="GO:0005737">
    <property type="term" value="C:cytoplasm"/>
    <property type="evidence" value="ECO:0007669"/>
    <property type="project" value="TreeGrafter"/>
</dbReference>
<dbReference type="STRING" id="105696.A0A1Y2LK56"/>
<name>A0A1Y2LK56_EPING</name>
<accession>A0A1Y2LK56</accession>
<evidence type="ECO:0000313" key="2">
    <source>
        <dbReference type="EMBL" id="OSS43567.1"/>
    </source>
</evidence>
<dbReference type="EMBL" id="KZ107863">
    <property type="protein sequence ID" value="OSS43567.1"/>
    <property type="molecule type" value="Genomic_DNA"/>
</dbReference>
<evidence type="ECO:0008006" key="4">
    <source>
        <dbReference type="Google" id="ProtNLM"/>
    </source>
</evidence>
<dbReference type="PANTHER" id="PTHR13017">
    <property type="entry name" value="5-FORMYLTETRAHYDROFOLATE CYCLO-LIGASE-RELATED"/>
    <property type="match status" value="1"/>
</dbReference>
<evidence type="ECO:0000313" key="3">
    <source>
        <dbReference type="Proteomes" id="UP000193240"/>
    </source>
</evidence>
<sequence length="305" mass="33722">MAVTPPSESPRKLLWASVYRQLLRHALPDSRHNYDFLSFVPSFRGADDAVARATSLSCYKEAKTLLVTSDNSLEGLRHQALKDGKKVLVGTYRLRRGFVLLDPQRIGEGRLEVAACLDGMEKAGVGRRLELAQLRDEGVEIDMCAVGGLVFNERGVVVWEGPALFEVQWALLRDLEVLGPRAPVVALAHECQVVDEARFGLEVIRAEGNGEVQCDFVVTPERTLEVEDAVKPKGGVDFSKVDPEALNNIPPLQELKGIRMMEQIMSGSGFGTKEEEKKKEEPKAPSAEEQMGIDIVERLMRGLKS</sequence>
<feature type="compositionally biased region" description="Basic and acidic residues" evidence="1">
    <location>
        <begin position="272"/>
        <end position="283"/>
    </location>
</feature>
<dbReference type="AlphaFoldDB" id="A0A1Y2LK56"/>
<evidence type="ECO:0000256" key="1">
    <source>
        <dbReference type="SAM" id="MobiDB-lite"/>
    </source>
</evidence>
<dbReference type="InterPro" id="IPR002698">
    <property type="entry name" value="FTHF_cligase"/>
</dbReference>
<dbReference type="PANTHER" id="PTHR13017:SF0">
    <property type="entry name" value="METHENYLTETRAHYDROFOLATE SYNTHASE DOMAIN-CONTAINING PROTEIN"/>
    <property type="match status" value="1"/>
</dbReference>
<reference evidence="2 3" key="1">
    <citation type="journal article" date="2017" name="Genome Announc.">
        <title>Genome sequence of the saprophytic ascomycete Epicoccum nigrum ICMP 19927 strain isolated from New Zealand.</title>
        <authorList>
            <person name="Fokin M."/>
            <person name="Fleetwood D."/>
            <person name="Weir B.S."/>
            <person name="Villas-Boas S.G."/>
        </authorList>
    </citation>
    <scope>NUCLEOTIDE SEQUENCE [LARGE SCALE GENOMIC DNA]</scope>
    <source>
        <strain evidence="2 3">ICMP 19927</strain>
    </source>
</reference>
<keyword evidence="3" id="KW-1185">Reference proteome</keyword>
<dbReference type="SUPFAM" id="SSF100950">
    <property type="entry name" value="NagB/RpiA/CoA transferase-like"/>
    <property type="match status" value="1"/>
</dbReference>
<dbReference type="InParanoid" id="A0A1Y2LK56"/>
<dbReference type="InterPro" id="IPR037171">
    <property type="entry name" value="NagB/RpiA_transferase-like"/>
</dbReference>
<proteinExistence type="predicted"/>
<gene>
    <name evidence="2" type="ORF">B5807_11722</name>
</gene>
<organism evidence="2 3">
    <name type="scientific">Epicoccum nigrum</name>
    <name type="common">Soil fungus</name>
    <name type="synonym">Epicoccum purpurascens</name>
    <dbReference type="NCBI Taxonomy" id="105696"/>
    <lineage>
        <taxon>Eukaryota</taxon>
        <taxon>Fungi</taxon>
        <taxon>Dikarya</taxon>
        <taxon>Ascomycota</taxon>
        <taxon>Pezizomycotina</taxon>
        <taxon>Dothideomycetes</taxon>
        <taxon>Pleosporomycetidae</taxon>
        <taxon>Pleosporales</taxon>
        <taxon>Pleosporineae</taxon>
        <taxon>Didymellaceae</taxon>
        <taxon>Epicoccum</taxon>
    </lineage>
</organism>
<dbReference type="OMA" id="KTVYMAV"/>